<dbReference type="PANTHER" id="PTHR31560">
    <property type="entry name" value="UPF0652 PROTEIN C16A11.03C-RELATED"/>
    <property type="match status" value="1"/>
</dbReference>
<dbReference type="GO" id="GO:0008270">
    <property type="term" value="F:zinc ion binding"/>
    <property type="evidence" value="ECO:0007669"/>
    <property type="project" value="UniProtKB-KW"/>
</dbReference>
<keyword evidence="1" id="KW-0862">Zinc</keyword>
<evidence type="ECO:0000256" key="1">
    <source>
        <dbReference type="PROSITE-ProRule" id="PRU00024"/>
    </source>
</evidence>
<proteinExistence type="predicted"/>
<dbReference type="InterPro" id="IPR057668">
    <property type="entry name" value="E2_Ub-conjug_enz_C"/>
</dbReference>
<feature type="domain" description="B box-type" evidence="3">
    <location>
        <begin position="9"/>
        <end position="55"/>
    </location>
</feature>
<comment type="caution">
    <text evidence="4">The sequence shown here is derived from an EMBL/GenBank/DDBJ whole genome shotgun (WGS) entry which is preliminary data.</text>
</comment>
<dbReference type="InterPro" id="IPR018553">
    <property type="entry name" value="E2_Ub-conjug_enz"/>
</dbReference>
<evidence type="ECO:0000313" key="5">
    <source>
        <dbReference type="Proteomes" id="UP001209570"/>
    </source>
</evidence>
<organism evidence="4 5">
    <name type="scientific">Pythium insidiosum</name>
    <name type="common">Pythiosis disease agent</name>
    <dbReference type="NCBI Taxonomy" id="114742"/>
    <lineage>
        <taxon>Eukaryota</taxon>
        <taxon>Sar</taxon>
        <taxon>Stramenopiles</taxon>
        <taxon>Oomycota</taxon>
        <taxon>Peronosporomycetes</taxon>
        <taxon>Pythiales</taxon>
        <taxon>Pythiaceae</taxon>
        <taxon>Pythium</taxon>
    </lineage>
</organism>
<evidence type="ECO:0000259" key="3">
    <source>
        <dbReference type="PROSITE" id="PS50119"/>
    </source>
</evidence>
<evidence type="ECO:0000313" key="4">
    <source>
        <dbReference type="EMBL" id="KAJ0401395.1"/>
    </source>
</evidence>
<gene>
    <name evidence="4" type="ORF">P43SY_000038</name>
</gene>
<keyword evidence="1" id="KW-0863">Zinc-finger</keyword>
<dbReference type="AlphaFoldDB" id="A0AAD5QB23"/>
<dbReference type="PANTHER" id="PTHR31560:SF0">
    <property type="entry name" value="UPF0652 PROTEIN C22H10.08"/>
    <property type="match status" value="1"/>
</dbReference>
<keyword evidence="1" id="KW-0479">Metal-binding</keyword>
<accession>A0AAD5QB23</accession>
<evidence type="ECO:0000256" key="2">
    <source>
        <dbReference type="SAM" id="MobiDB-lite"/>
    </source>
</evidence>
<keyword evidence="5" id="KW-1185">Reference proteome</keyword>
<dbReference type="EMBL" id="JAKCXM010000129">
    <property type="protein sequence ID" value="KAJ0401395.1"/>
    <property type="molecule type" value="Genomic_DNA"/>
</dbReference>
<dbReference type="Proteomes" id="UP001209570">
    <property type="component" value="Unassembled WGS sequence"/>
</dbReference>
<sequence>MTMTASDAAALSMCVECEDTEAAVRCEDCRDVYCALCFEAQHHAGTRLRHRQAPLAGYDATAAPAPPAPIAAARPQSNAPQDVALPQPTSDPVAARQMPTADPVGGHGGESEREDENMEDVAVSPACSALRKDASYIPLRLTDEERALFTLLDASLNVSEYTDKVDVLSYRSPVKRIVQELQEVFSTLSGMMVATDFRKGKKLVLHTKFEENEGFFRQVFEIGRRYKIMNPERMRDNYGKMIYLLQDANMREIKNYMGFSESYLVANRYPITRMIEYLEKFFKPDQIEPDFSLEIRAGKNALAQRDDCDATAVVGG</sequence>
<dbReference type="InterPro" id="IPR000315">
    <property type="entry name" value="Znf_B-box"/>
</dbReference>
<dbReference type="PROSITE" id="PS50119">
    <property type="entry name" value="ZF_BBOX"/>
    <property type="match status" value="1"/>
</dbReference>
<dbReference type="Pfam" id="PF22586">
    <property type="entry name" value="ANCHR-like_BBOX"/>
    <property type="match status" value="1"/>
</dbReference>
<feature type="region of interest" description="Disordered" evidence="2">
    <location>
        <begin position="66"/>
        <end position="117"/>
    </location>
</feature>
<dbReference type="Pfam" id="PF09418">
    <property type="entry name" value="DUF2009"/>
    <property type="match status" value="1"/>
</dbReference>
<protein>
    <recommendedName>
        <fullName evidence="3">B box-type domain-containing protein</fullName>
    </recommendedName>
</protein>
<name>A0AAD5QB23_PYTIN</name>
<reference evidence="4" key="1">
    <citation type="submission" date="2021-12" db="EMBL/GenBank/DDBJ databases">
        <title>Prjna785345.</title>
        <authorList>
            <person name="Rujirawat T."/>
            <person name="Krajaejun T."/>
        </authorList>
    </citation>
    <scope>NUCLEOTIDE SEQUENCE</scope>
    <source>
        <strain evidence="4">Pi057C3</strain>
    </source>
</reference>